<dbReference type="EMBL" id="VSSQ01077057">
    <property type="protein sequence ID" value="MPN27240.1"/>
    <property type="molecule type" value="Genomic_DNA"/>
</dbReference>
<protein>
    <submittedName>
        <fullName evidence="1">Uncharacterized protein</fullName>
    </submittedName>
</protein>
<dbReference type="AlphaFoldDB" id="A0A645GM45"/>
<reference evidence="1" key="1">
    <citation type="submission" date="2019-08" db="EMBL/GenBank/DDBJ databases">
        <authorList>
            <person name="Kucharzyk K."/>
            <person name="Murdoch R.W."/>
            <person name="Higgins S."/>
            <person name="Loffler F."/>
        </authorList>
    </citation>
    <scope>NUCLEOTIDE SEQUENCE</scope>
</reference>
<proteinExistence type="predicted"/>
<accession>A0A645GM45</accession>
<sequence length="157" mass="17545">MVADDDIIAAHDIIVAMDALRLKGVHHFGDRGEFRRIAGFKPYLFAGDEVYAVMEHKLQAFEGIQIARGRAAVRGSAAWMRFHASDDGPVARLFEASALIYHHRDDDLVAEEGRICLSVLVHLHAEINKRLRCLVTDADADSRRVQLDAVGCLQREI</sequence>
<name>A0A645GM45_9ZZZZ</name>
<organism evidence="1">
    <name type="scientific">bioreactor metagenome</name>
    <dbReference type="NCBI Taxonomy" id="1076179"/>
    <lineage>
        <taxon>unclassified sequences</taxon>
        <taxon>metagenomes</taxon>
        <taxon>ecological metagenomes</taxon>
    </lineage>
</organism>
<evidence type="ECO:0000313" key="1">
    <source>
        <dbReference type="EMBL" id="MPN27240.1"/>
    </source>
</evidence>
<gene>
    <name evidence="1" type="ORF">SDC9_174668</name>
</gene>
<comment type="caution">
    <text evidence="1">The sequence shown here is derived from an EMBL/GenBank/DDBJ whole genome shotgun (WGS) entry which is preliminary data.</text>
</comment>